<feature type="coiled-coil region" evidence="1">
    <location>
        <begin position="56"/>
        <end position="94"/>
    </location>
</feature>
<accession>A0A835ZGR7</accession>
<proteinExistence type="predicted"/>
<evidence type="ECO:0000313" key="3">
    <source>
        <dbReference type="Proteomes" id="UP000664859"/>
    </source>
</evidence>
<organism evidence="2 3">
    <name type="scientific">Tribonema minus</name>
    <dbReference type="NCBI Taxonomy" id="303371"/>
    <lineage>
        <taxon>Eukaryota</taxon>
        <taxon>Sar</taxon>
        <taxon>Stramenopiles</taxon>
        <taxon>Ochrophyta</taxon>
        <taxon>PX clade</taxon>
        <taxon>Xanthophyceae</taxon>
        <taxon>Tribonematales</taxon>
        <taxon>Tribonemataceae</taxon>
        <taxon>Tribonema</taxon>
    </lineage>
</organism>
<dbReference type="AlphaFoldDB" id="A0A835ZGR7"/>
<keyword evidence="3" id="KW-1185">Reference proteome</keyword>
<dbReference type="EMBL" id="JAFCMP010000002">
    <property type="protein sequence ID" value="KAG5192778.1"/>
    <property type="molecule type" value="Genomic_DNA"/>
</dbReference>
<evidence type="ECO:0000313" key="2">
    <source>
        <dbReference type="EMBL" id="KAG5192778.1"/>
    </source>
</evidence>
<evidence type="ECO:0000256" key="1">
    <source>
        <dbReference type="SAM" id="Coils"/>
    </source>
</evidence>
<reference evidence="2" key="1">
    <citation type="submission" date="2021-02" db="EMBL/GenBank/DDBJ databases">
        <title>First Annotated Genome of the Yellow-green Alga Tribonema minus.</title>
        <authorList>
            <person name="Mahan K.M."/>
        </authorList>
    </citation>
    <scope>NUCLEOTIDE SEQUENCE</scope>
    <source>
        <strain evidence="2">UTEX B ZZ1240</strain>
    </source>
</reference>
<name>A0A835ZGR7_9STRA</name>
<sequence>MTEAGDTAAAGGGPPAALSVIDDQIAAFRQDLNDAKEAIKAIYIAREATPPVPLPKYRTEEEQDRALDRLEAKEERLLRILDNLTSQRAQAQAQAAVAAVATVLHKPELALAVTMVVPRLQWLRRLVLATEQA</sequence>
<dbReference type="Proteomes" id="UP000664859">
    <property type="component" value="Unassembled WGS sequence"/>
</dbReference>
<comment type="caution">
    <text evidence="2">The sequence shown here is derived from an EMBL/GenBank/DDBJ whole genome shotgun (WGS) entry which is preliminary data.</text>
</comment>
<evidence type="ECO:0008006" key="4">
    <source>
        <dbReference type="Google" id="ProtNLM"/>
    </source>
</evidence>
<gene>
    <name evidence="2" type="ORF">JKP88DRAFT_274729</name>
</gene>
<keyword evidence="1" id="KW-0175">Coiled coil</keyword>
<protein>
    <recommendedName>
        <fullName evidence="4">Mediator of RNA polymerase II transcription subunit 21</fullName>
    </recommendedName>
</protein>